<reference evidence="12 13" key="1">
    <citation type="journal article" date="2011" name="J. Bacteriol.">
        <title>Genome sequence of Salinisphaera shabanensis, a gammaproteobacterium from the harsh, variable environment of the brine-seawater interface of the Shaban Deep in the Red Sea.</title>
        <authorList>
            <person name="Antunes A."/>
            <person name="Alam I."/>
            <person name="Bajic V.B."/>
            <person name="Stingl U."/>
        </authorList>
    </citation>
    <scope>NUCLEOTIDE SEQUENCE [LARGE SCALE GENOMIC DNA]</scope>
    <source>
        <strain evidence="12 13">E1L3A</strain>
    </source>
</reference>
<sequence>MKRVRIKICGVTRLEDALVCVDAGADAIGFVFYEASSRTIDVEQACAISRELPPFVARVALFLEPAPAAVQTVLDQLRPDALQFHGRETAEFCRRFAWPFLKSVPMGEENVEPRAWADYYHDAQGLLLDANRAGAAGGSGKTFDWQREAAMPDMPIIIAGGLHADNVGEAITRFQPYAVDVSSGVESAPGIKDAERVREFTAAVGRARPGGMERRLSEGATEA</sequence>
<protein>
    <recommendedName>
        <fullName evidence="5 10">N-(5'-phosphoribosyl)anthranilate isomerase</fullName>
        <shortName evidence="10">PRAI</shortName>
        <ecNumber evidence="4 10">5.3.1.24</ecNumber>
    </recommendedName>
</protein>
<dbReference type="UniPathway" id="UPA00035">
    <property type="reaction ID" value="UER00042"/>
</dbReference>
<dbReference type="Gene3D" id="3.20.20.70">
    <property type="entry name" value="Aldolase class I"/>
    <property type="match status" value="1"/>
</dbReference>
<dbReference type="RefSeq" id="WP_006912509.1">
    <property type="nucleotide sequence ID" value="NZ_AFNV02000014.1"/>
</dbReference>
<dbReference type="Proteomes" id="UP000006242">
    <property type="component" value="Unassembled WGS sequence"/>
</dbReference>
<dbReference type="STRING" id="1033802.SSPSH_002161"/>
<dbReference type="GO" id="GO:0000162">
    <property type="term" value="P:L-tryptophan biosynthetic process"/>
    <property type="evidence" value="ECO:0007669"/>
    <property type="project" value="UniProtKB-UniRule"/>
</dbReference>
<gene>
    <name evidence="10 12" type="primary">trpF</name>
    <name evidence="12" type="ORF">SSPSH_002161</name>
</gene>
<evidence type="ECO:0000256" key="4">
    <source>
        <dbReference type="ARBA" id="ARBA00012572"/>
    </source>
</evidence>
<evidence type="ECO:0000256" key="3">
    <source>
        <dbReference type="ARBA" id="ARBA00007571"/>
    </source>
</evidence>
<dbReference type="EMBL" id="AFNV02000014">
    <property type="protein sequence ID" value="ERJ18868.1"/>
    <property type="molecule type" value="Genomic_DNA"/>
</dbReference>
<dbReference type="eggNOG" id="COG0135">
    <property type="taxonomic scope" value="Bacteria"/>
</dbReference>
<dbReference type="SUPFAM" id="SSF51366">
    <property type="entry name" value="Ribulose-phoshate binding barrel"/>
    <property type="match status" value="1"/>
</dbReference>
<dbReference type="InterPro" id="IPR013785">
    <property type="entry name" value="Aldolase_TIM"/>
</dbReference>
<dbReference type="InterPro" id="IPR044643">
    <property type="entry name" value="TrpF_fam"/>
</dbReference>
<dbReference type="PANTHER" id="PTHR42894:SF1">
    <property type="entry name" value="N-(5'-PHOSPHORIBOSYL)ANTHRANILATE ISOMERASE"/>
    <property type="match status" value="1"/>
</dbReference>
<keyword evidence="6 10" id="KW-0028">Amino-acid biosynthesis</keyword>
<evidence type="ECO:0000313" key="13">
    <source>
        <dbReference type="Proteomes" id="UP000006242"/>
    </source>
</evidence>
<proteinExistence type="inferred from homology"/>
<evidence type="ECO:0000256" key="9">
    <source>
        <dbReference type="ARBA" id="ARBA00023235"/>
    </source>
</evidence>
<comment type="similarity">
    <text evidence="3 10">Belongs to the TrpF family.</text>
</comment>
<keyword evidence="9 10" id="KW-0413">Isomerase</keyword>
<keyword evidence="8 10" id="KW-0057">Aromatic amino acid biosynthesis</keyword>
<evidence type="ECO:0000256" key="8">
    <source>
        <dbReference type="ARBA" id="ARBA00023141"/>
    </source>
</evidence>
<reference evidence="12 13" key="2">
    <citation type="journal article" date="2013" name="PLoS ONE">
        <title>INDIGO - INtegrated Data Warehouse of MIcrobial GenOmes with Examples from the Red Sea Extremophiles.</title>
        <authorList>
            <person name="Alam I."/>
            <person name="Antunes A."/>
            <person name="Kamau A.A."/>
            <person name="Ba Alawi W."/>
            <person name="Kalkatawi M."/>
            <person name="Stingl U."/>
            <person name="Bajic V.B."/>
        </authorList>
    </citation>
    <scope>NUCLEOTIDE SEQUENCE [LARGE SCALE GENOMIC DNA]</scope>
    <source>
        <strain evidence="12 13">E1L3A</strain>
    </source>
</reference>
<dbReference type="GO" id="GO:0004640">
    <property type="term" value="F:phosphoribosylanthranilate isomerase activity"/>
    <property type="evidence" value="ECO:0007669"/>
    <property type="project" value="UniProtKB-UniRule"/>
</dbReference>
<evidence type="ECO:0000256" key="6">
    <source>
        <dbReference type="ARBA" id="ARBA00022605"/>
    </source>
</evidence>
<dbReference type="NCBIfam" id="NF002298">
    <property type="entry name" value="PRK01222.1-4"/>
    <property type="match status" value="1"/>
</dbReference>
<dbReference type="PANTHER" id="PTHR42894">
    <property type="entry name" value="N-(5'-PHOSPHORIBOSYL)ANTHRANILATE ISOMERASE"/>
    <property type="match status" value="1"/>
</dbReference>
<dbReference type="Pfam" id="PF00697">
    <property type="entry name" value="PRAI"/>
    <property type="match status" value="1"/>
</dbReference>
<dbReference type="HAMAP" id="MF_00135">
    <property type="entry name" value="PRAI"/>
    <property type="match status" value="1"/>
</dbReference>
<keyword evidence="13" id="KW-1185">Reference proteome</keyword>
<accession>U2FXB4</accession>
<dbReference type="FunFam" id="3.20.20.70:FF:000075">
    <property type="entry name" value="Tryptophan biosynthesis protein TRP1"/>
    <property type="match status" value="1"/>
</dbReference>
<evidence type="ECO:0000256" key="7">
    <source>
        <dbReference type="ARBA" id="ARBA00022822"/>
    </source>
</evidence>
<evidence type="ECO:0000256" key="5">
    <source>
        <dbReference type="ARBA" id="ARBA00022272"/>
    </source>
</evidence>
<dbReference type="CDD" id="cd00405">
    <property type="entry name" value="PRAI"/>
    <property type="match status" value="1"/>
</dbReference>
<evidence type="ECO:0000256" key="2">
    <source>
        <dbReference type="ARBA" id="ARBA00004664"/>
    </source>
</evidence>
<name>U2FXB4_9GAMM</name>
<comment type="pathway">
    <text evidence="2 10">Amino-acid biosynthesis; L-tryptophan biosynthesis; L-tryptophan from chorismate: step 3/5.</text>
</comment>
<dbReference type="AlphaFoldDB" id="U2FXB4"/>
<feature type="domain" description="N-(5'phosphoribosyl) anthranilate isomerase (PRAI)" evidence="11">
    <location>
        <begin position="6"/>
        <end position="201"/>
    </location>
</feature>
<dbReference type="InterPro" id="IPR001240">
    <property type="entry name" value="PRAI_dom"/>
</dbReference>
<comment type="caution">
    <text evidence="12">The sequence shown here is derived from an EMBL/GenBank/DDBJ whole genome shotgun (WGS) entry which is preliminary data.</text>
</comment>
<dbReference type="EC" id="5.3.1.24" evidence="4 10"/>
<organism evidence="12 13">
    <name type="scientific">Salinisphaera shabanensis E1L3A</name>
    <dbReference type="NCBI Taxonomy" id="1033802"/>
    <lineage>
        <taxon>Bacteria</taxon>
        <taxon>Pseudomonadati</taxon>
        <taxon>Pseudomonadota</taxon>
        <taxon>Gammaproteobacteria</taxon>
        <taxon>Salinisphaerales</taxon>
        <taxon>Salinisphaeraceae</taxon>
        <taxon>Salinisphaera</taxon>
    </lineage>
</organism>
<dbReference type="OrthoDB" id="9796196at2"/>
<evidence type="ECO:0000313" key="12">
    <source>
        <dbReference type="EMBL" id="ERJ18868.1"/>
    </source>
</evidence>
<evidence type="ECO:0000256" key="10">
    <source>
        <dbReference type="HAMAP-Rule" id="MF_00135"/>
    </source>
</evidence>
<keyword evidence="7 10" id="KW-0822">Tryptophan biosynthesis</keyword>
<evidence type="ECO:0000259" key="11">
    <source>
        <dbReference type="Pfam" id="PF00697"/>
    </source>
</evidence>
<comment type="catalytic activity">
    <reaction evidence="1 10">
        <text>N-(5-phospho-beta-D-ribosyl)anthranilate = 1-(2-carboxyphenylamino)-1-deoxy-D-ribulose 5-phosphate</text>
        <dbReference type="Rhea" id="RHEA:21540"/>
        <dbReference type="ChEBI" id="CHEBI:18277"/>
        <dbReference type="ChEBI" id="CHEBI:58613"/>
        <dbReference type="EC" id="5.3.1.24"/>
    </reaction>
</comment>
<evidence type="ECO:0000256" key="1">
    <source>
        <dbReference type="ARBA" id="ARBA00001164"/>
    </source>
</evidence>
<dbReference type="InterPro" id="IPR011060">
    <property type="entry name" value="RibuloseP-bd_barrel"/>
</dbReference>